<proteinExistence type="inferred from homology"/>
<evidence type="ECO:0000256" key="2">
    <source>
        <dbReference type="ARBA" id="ARBA00011018"/>
    </source>
</evidence>
<keyword evidence="5 8" id="KW-0210">Decarboxylase</keyword>
<dbReference type="Proteomes" id="UP001648503">
    <property type="component" value="Unassembled WGS sequence"/>
</dbReference>
<dbReference type="PANTHER" id="PTHR19278:SF9">
    <property type="entry name" value="URIDINE 5'-MONOPHOSPHATE SYNTHASE"/>
    <property type="match status" value="1"/>
</dbReference>
<evidence type="ECO:0000256" key="8">
    <source>
        <dbReference type="RuleBase" id="RU000512"/>
    </source>
</evidence>
<evidence type="ECO:0000256" key="7">
    <source>
        <dbReference type="ARBA" id="ARBA00023239"/>
    </source>
</evidence>
<comment type="caution">
    <text evidence="10">The sequence shown here is derived from an EMBL/GenBank/DDBJ whole genome shotgun (WGS) entry which is preliminary data.</text>
</comment>
<name>A0ABQ8FR32_9FUNG</name>
<dbReference type="SMART" id="SM00934">
    <property type="entry name" value="OMPdecase"/>
    <property type="match status" value="1"/>
</dbReference>
<dbReference type="InterPro" id="IPR018089">
    <property type="entry name" value="OMPdecase_AS"/>
</dbReference>
<comment type="pathway">
    <text evidence="1 8">Pyrimidine metabolism; UMP biosynthesis via de novo pathway; UMP from orotate: step 2/2.</text>
</comment>
<dbReference type="SUPFAM" id="SSF51366">
    <property type="entry name" value="Ribulose-phoshate binding barrel"/>
    <property type="match status" value="1"/>
</dbReference>
<reference evidence="10 11" key="1">
    <citation type="submission" date="2021-02" db="EMBL/GenBank/DDBJ databases">
        <title>Variation within the Batrachochytrium salamandrivorans European outbreak.</title>
        <authorList>
            <person name="Kelly M."/>
            <person name="Pasmans F."/>
            <person name="Shea T.P."/>
            <person name="Munoz J.F."/>
            <person name="Carranza S."/>
            <person name="Cuomo C.A."/>
            <person name="Martel A."/>
        </authorList>
    </citation>
    <scope>NUCLEOTIDE SEQUENCE [LARGE SCALE GENOMIC DNA]</scope>
    <source>
        <strain evidence="10 11">AMFP18/2</strain>
    </source>
</reference>
<comment type="catalytic activity">
    <reaction evidence="8">
        <text>orotidine 5'-phosphate + H(+) = UMP + CO2</text>
        <dbReference type="Rhea" id="RHEA:11596"/>
        <dbReference type="ChEBI" id="CHEBI:15378"/>
        <dbReference type="ChEBI" id="CHEBI:16526"/>
        <dbReference type="ChEBI" id="CHEBI:57538"/>
        <dbReference type="ChEBI" id="CHEBI:57865"/>
        <dbReference type="EC" id="4.1.1.23"/>
    </reaction>
</comment>
<dbReference type="EMBL" id="JAFCIX010000017">
    <property type="protein sequence ID" value="KAH6601116.1"/>
    <property type="molecule type" value="Genomic_DNA"/>
</dbReference>
<dbReference type="PROSITE" id="PS00156">
    <property type="entry name" value="OMPDECASE"/>
    <property type="match status" value="1"/>
</dbReference>
<organism evidence="10 11">
    <name type="scientific">Batrachochytrium salamandrivorans</name>
    <dbReference type="NCBI Taxonomy" id="1357716"/>
    <lineage>
        <taxon>Eukaryota</taxon>
        <taxon>Fungi</taxon>
        <taxon>Fungi incertae sedis</taxon>
        <taxon>Chytridiomycota</taxon>
        <taxon>Chytridiomycota incertae sedis</taxon>
        <taxon>Chytridiomycetes</taxon>
        <taxon>Rhizophydiales</taxon>
        <taxon>Rhizophydiales incertae sedis</taxon>
        <taxon>Batrachochytrium</taxon>
    </lineage>
</organism>
<keyword evidence="11" id="KW-1185">Reference proteome</keyword>
<dbReference type="InterPro" id="IPR011060">
    <property type="entry name" value="RibuloseP-bd_barrel"/>
</dbReference>
<dbReference type="PANTHER" id="PTHR19278">
    <property type="entry name" value="OROTATE PHOSPHORIBOSYLTRANSFERASE"/>
    <property type="match status" value="1"/>
</dbReference>
<dbReference type="CDD" id="cd04725">
    <property type="entry name" value="OMP_decarboxylase_like"/>
    <property type="match status" value="1"/>
</dbReference>
<evidence type="ECO:0000313" key="10">
    <source>
        <dbReference type="EMBL" id="KAH6601116.1"/>
    </source>
</evidence>
<keyword evidence="7 8" id="KW-0456">Lyase</keyword>
<evidence type="ECO:0000313" key="11">
    <source>
        <dbReference type="Proteomes" id="UP001648503"/>
    </source>
</evidence>
<evidence type="ECO:0000256" key="4">
    <source>
        <dbReference type="ARBA" id="ARBA00021923"/>
    </source>
</evidence>
<accession>A0ABQ8FR32</accession>
<dbReference type="Pfam" id="PF00215">
    <property type="entry name" value="OMPdecase"/>
    <property type="match status" value="1"/>
</dbReference>
<comment type="similarity">
    <text evidence="2 8">Belongs to the OMP decarboxylase family.</text>
</comment>
<evidence type="ECO:0000259" key="9">
    <source>
        <dbReference type="SMART" id="SM00934"/>
    </source>
</evidence>
<sequence>MSLLTRSYTQRAAAHSNLAAIKLLKLMDSKRTNLCVAADVTTKAELLHLADTLGPYICIFKTHIDIVTDFDQDLVSQLCMLAKKHQFLIFEDRKFADIGNTVKLQYSQGVYRIASWADITNAHPLPGEGVVQGLKEVGLSLGSDTPRGLLLIAEMSCKGSMAVGAYSDEALAMARRNRDFVFGFIGQRRLESDSVDHDDFIYMTPGVGMADPSATSTTACGDGLGQQYRTPEHVILESGCDVIIVGRGIYGGAGSATEKASAYREAGWQAYLKRTGATHA</sequence>
<dbReference type="InterPro" id="IPR013785">
    <property type="entry name" value="Aldolase_TIM"/>
</dbReference>
<dbReference type="InterPro" id="IPR014732">
    <property type="entry name" value="OMPdecase"/>
</dbReference>
<dbReference type="NCBIfam" id="TIGR01740">
    <property type="entry name" value="pyrF"/>
    <property type="match status" value="1"/>
</dbReference>
<protein>
    <recommendedName>
        <fullName evidence="4 8">Orotidine 5'-phosphate decarboxylase</fullName>
        <ecNumber evidence="3 8">4.1.1.23</ecNumber>
    </recommendedName>
</protein>
<evidence type="ECO:0000256" key="6">
    <source>
        <dbReference type="ARBA" id="ARBA00022975"/>
    </source>
</evidence>
<evidence type="ECO:0000256" key="1">
    <source>
        <dbReference type="ARBA" id="ARBA00004861"/>
    </source>
</evidence>
<evidence type="ECO:0000256" key="5">
    <source>
        <dbReference type="ARBA" id="ARBA00022793"/>
    </source>
</evidence>
<gene>
    <name evidence="10" type="ORF">BASA50_001794</name>
</gene>
<keyword evidence="6 8" id="KW-0665">Pyrimidine biosynthesis</keyword>
<feature type="domain" description="Orotidine 5'-phosphate decarboxylase" evidence="9">
    <location>
        <begin position="33"/>
        <end position="266"/>
    </location>
</feature>
<dbReference type="Gene3D" id="3.20.20.70">
    <property type="entry name" value="Aldolase class I"/>
    <property type="match status" value="1"/>
</dbReference>
<dbReference type="EC" id="4.1.1.23" evidence="3 8"/>
<evidence type="ECO:0000256" key="3">
    <source>
        <dbReference type="ARBA" id="ARBA00012321"/>
    </source>
</evidence>
<dbReference type="InterPro" id="IPR001754">
    <property type="entry name" value="OMPdeCOase_dom"/>
</dbReference>